<evidence type="ECO:0000313" key="2">
    <source>
        <dbReference type="Proteomes" id="UP000309997"/>
    </source>
</evidence>
<accession>A0ACC4CCZ9</accession>
<sequence>MPRDPQDNKFIQCVSNFQDKSFHAEEALHGDGAKAAAARSEDMEVNIIDCTTVSDNEQNEARCDDAATQSISSFGDTESKTKNGSSGLSDTEVESQLFVGGGHMSIFDGYGSSFKMRRKKLTDHWRRFIRPLMWRFKWVELKIKELQSQALKYDREIAEDEQRKLFDLETFMEGGFPVKSLPFSTCMTRKKAMKRKKRKRFEETEDVASYILQHNLFSYYENKKSATDGASIDDGYSNPAKTINDNDEFGTQDGLTSIQSRDSISEHILRQIEVLKSHVHKLKSRADKVASENPVKFSSVNNLSLLAPSNALTSSEQNPASVPRIGYRLLHTQTQHMSGCNMGDLMPETAISSHGDATSRSDMIENTGQPQGGVSCGNAEEEILICNAAVKEFKDFDIGLAEKLLGVMEKQTDQASNPDLPEEMLVARVLFGGKSLPKSSFSFIKNGSRRHCTFTFPKVLLDKWCFSAVLCLLCFNLHKHLLALILFGEEGSEREFTFFQEINLTAKSFEKEKQGSEGSISNHTTCTGSSLYQTTVSSQLKDFTFPFRTLTSQLNKIFPSFHLYFLLYTIGSILVQVCKMVCAYVLEFKIVNNHELNCLLVALSMPSDTDDKSNVMGTLYKQFVDKNTKTFDEFHGAILDIIK</sequence>
<reference evidence="1 2" key="1">
    <citation type="journal article" date="2024" name="Plant Biotechnol. J.">
        <title>Genome and CRISPR/Cas9 system of a widespread forest tree (Populus alba) in the world.</title>
        <authorList>
            <person name="Liu Y.J."/>
            <person name="Jiang P.F."/>
            <person name="Han X.M."/>
            <person name="Li X.Y."/>
            <person name="Wang H.M."/>
            <person name="Wang Y.J."/>
            <person name="Wang X.X."/>
            <person name="Zeng Q.Y."/>
        </authorList>
    </citation>
    <scope>NUCLEOTIDE SEQUENCE [LARGE SCALE GENOMIC DNA]</scope>
    <source>
        <strain evidence="2">cv. PAL-ZL1</strain>
    </source>
</reference>
<comment type="caution">
    <text evidence="1">The sequence shown here is derived from an EMBL/GenBank/DDBJ whole genome shotgun (WGS) entry which is preliminary data.</text>
</comment>
<dbReference type="EMBL" id="RCHU02000005">
    <property type="protein sequence ID" value="KAL3592167.1"/>
    <property type="molecule type" value="Genomic_DNA"/>
</dbReference>
<evidence type="ECO:0000313" key="1">
    <source>
        <dbReference type="EMBL" id="KAL3592167.1"/>
    </source>
</evidence>
<protein>
    <submittedName>
        <fullName evidence="1">Uncharacterized protein</fullName>
    </submittedName>
</protein>
<keyword evidence="2" id="KW-1185">Reference proteome</keyword>
<proteinExistence type="predicted"/>
<dbReference type="Proteomes" id="UP000309997">
    <property type="component" value="Unassembled WGS sequence"/>
</dbReference>
<name>A0ACC4CCZ9_POPAL</name>
<gene>
    <name evidence="1" type="ORF">D5086_010807</name>
</gene>
<organism evidence="1 2">
    <name type="scientific">Populus alba</name>
    <name type="common">White poplar</name>
    <dbReference type="NCBI Taxonomy" id="43335"/>
    <lineage>
        <taxon>Eukaryota</taxon>
        <taxon>Viridiplantae</taxon>
        <taxon>Streptophyta</taxon>
        <taxon>Embryophyta</taxon>
        <taxon>Tracheophyta</taxon>
        <taxon>Spermatophyta</taxon>
        <taxon>Magnoliopsida</taxon>
        <taxon>eudicotyledons</taxon>
        <taxon>Gunneridae</taxon>
        <taxon>Pentapetalae</taxon>
        <taxon>rosids</taxon>
        <taxon>fabids</taxon>
        <taxon>Malpighiales</taxon>
        <taxon>Salicaceae</taxon>
        <taxon>Saliceae</taxon>
        <taxon>Populus</taxon>
    </lineage>
</organism>